<dbReference type="NCBIfam" id="NF005559">
    <property type="entry name" value="PRK07231.1"/>
    <property type="match status" value="1"/>
</dbReference>
<dbReference type="PRINTS" id="PR00080">
    <property type="entry name" value="SDRFAMILY"/>
</dbReference>
<dbReference type="Pfam" id="PF13561">
    <property type="entry name" value="adh_short_C2"/>
    <property type="match status" value="1"/>
</dbReference>
<keyword evidence="2 3" id="KW-0560">Oxidoreductase</keyword>
<dbReference type="PANTHER" id="PTHR43639">
    <property type="entry name" value="OXIDOREDUCTASE, SHORT-CHAIN DEHYDROGENASE/REDUCTASE FAMILY (AFU_ORTHOLOGUE AFUA_5G02870)"/>
    <property type="match status" value="1"/>
</dbReference>
<dbReference type="EC" id="1.1.1.47" evidence="3"/>
<dbReference type="GO" id="GO:0047936">
    <property type="term" value="F:glucose 1-dehydrogenase [NAD(P)+] activity"/>
    <property type="evidence" value="ECO:0007669"/>
    <property type="project" value="UniProtKB-EC"/>
</dbReference>
<accession>A0A3D1JEY9</accession>
<dbReference type="InterPro" id="IPR036291">
    <property type="entry name" value="NAD(P)-bd_dom_sf"/>
</dbReference>
<dbReference type="PROSITE" id="PS00061">
    <property type="entry name" value="ADH_SHORT"/>
    <property type="match status" value="1"/>
</dbReference>
<organism evidence="3 4">
    <name type="scientific">Anaerolinea thermolimosa</name>
    <dbReference type="NCBI Taxonomy" id="229919"/>
    <lineage>
        <taxon>Bacteria</taxon>
        <taxon>Bacillati</taxon>
        <taxon>Chloroflexota</taxon>
        <taxon>Anaerolineae</taxon>
        <taxon>Anaerolineales</taxon>
        <taxon>Anaerolineaceae</taxon>
        <taxon>Anaerolinea</taxon>
    </lineage>
</organism>
<gene>
    <name evidence="3" type="ORF">DEQ80_02885</name>
</gene>
<evidence type="ECO:0000313" key="4">
    <source>
        <dbReference type="Proteomes" id="UP000264141"/>
    </source>
</evidence>
<proteinExistence type="inferred from homology"/>
<dbReference type="STRING" id="229919.GCA_001050195_00433"/>
<dbReference type="FunFam" id="3.40.50.720:FF:000084">
    <property type="entry name" value="Short-chain dehydrogenase reductase"/>
    <property type="match status" value="1"/>
</dbReference>
<reference evidence="3 4" key="1">
    <citation type="journal article" date="2018" name="Nat. Biotechnol.">
        <title>A standardized bacterial taxonomy based on genome phylogeny substantially revises the tree of life.</title>
        <authorList>
            <person name="Parks D.H."/>
            <person name="Chuvochina M."/>
            <person name="Waite D.W."/>
            <person name="Rinke C."/>
            <person name="Skarshewski A."/>
            <person name="Chaumeil P.A."/>
            <person name="Hugenholtz P."/>
        </authorList>
    </citation>
    <scope>NUCLEOTIDE SEQUENCE [LARGE SCALE GENOMIC DNA]</scope>
    <source>
        <strain evidence="3">UBA8781</strain>
    </source>
</reference>
<evidence type="ECO:0000256" key="2">
    <source>
        <dbReference type="ARBA" id="ARBA00023002"/>
    </source>
</evidence>
<dbReference type="InterPro" id="IPR020904">
    <property type="entry name" value="Sc_DH/Rdtase_CS"/>
</dbReference>
<comment type="caution">
    <text evidence="3">The sequence shown here is derived from an EMBL/GenBank/DDBJ whole genome shotgun (WGS) entry which is preliminary data.</text>
</comment>
<evidence type="ECO:0000256" key="1">
    <source>
        <dbReference type="ARBA" id="ARBA00006484"/>
    </source>
</evidence>
<name>A0A3D1JEY9_9CHLR</name>
<sequence>MSLPIDLSGKCVLVTGGNTGIGAEISRTLAAAGARVAIDYVILPERAQRLVEDLNQKYAPGTAIAIEGSIAEEDSARQIVDTVVKSFGRLDVLVNNAALESVFPALDLPLAEWDRILNVNLRGTFIMSRTAARQMVAQGNGGVIINIQSIHDLIARKGAVHYCVSKAGVAMLTKMLALEWAEYGIRVVGVSPGAIAADRGTPAGPPPPDMAEFLNQFNEWIPLGRFGKPQEVANAVAFLASDLASYCTGTTLYVDGAYSINLVRYDQRQWLSRNDKTSSGIP</sequence>
<evidence type="ECO:0000313" key="3">
    <source>
        <dbReference type="EMBL" id="HCE16785.1"/>
    </source>
</evidence>
<dbReference type="AlphaFoldDB" id="A0A3D1JEY9"/>
<comment type="similarity">
    <text evidence="1">Belongs to the short-chain dehydrogenases/reductases (SDR) family.</text>
</comment>
<dbReference type="SUPFAM" id="SSF51735">
    <property type="entry name" value="NAD(P)-binding Rossmann-fold domains"/>
    <property type="match status" value="1"/>
</dbReference>
<dbReference type="Proteomes" id="UP000264141">
    <property type="component" value="Unassembled WGS sequence"/>
</dbReference>
<dbReference type="PANTHER" id="PTHR43639:SF1">
    <property type="entry name" value="SHORT-CHAIN DEHYDROGENASE_REDUCTASE FAMILY PROTEIN"/>
    <property type="match status" value="1"/>
</dbReference>
<protein>
    <submittedName>
        <fullName evidence="3">3-oxoacyl-ACP reductase</fullName>
        <ecNumber evidence="3">1.1.1.47</ecNumber>
    </submittedName>
</protein>
<dbReference type="OrthoDB" id="9779552at2"/>
<dbReference type="InterPro" id="IPR002347">
    <property type="entry name" value="SDR_fam"/>
</dbReference>
<dbReference type="EMBL" id="DPBP01000012">
    <property type="protein sequence ID" value="HCE16785.1"/>
    <property type="molecule type" value="Genomic_DNA"/>
</dbReference>
<dbReference type="PRINTS" id="PR00081">
    <property type="entry name" value="GDHRDH"/>
</dbReference>
<dbReference type="RefSeq" id="WP_062189298.1">
    <property type="nucleotide sequence ID" value="NZ_DF967965.1"/>
</dbReference>
<dbReference type="Gene3D" id="3.40.50.720">
    <property type="entry name" value="NAD(P)-binding Rossmann-like Domain"/>
    <property type="match status" value="1"/>
</dbReference>